<organism evidence="1">
    <name type="scientific">bioreactor metagenome</name>
    <dbReference type="NCBI Taxonomy" id="1076179"/>
    <lineage>
        <taxon>unclassified sequences</taxon>
        <taxon>metagenomes</taxon>
        <taxon>ecological metagenomes</taxon>
    </lineage>
</organism>
<reference evidence="1" key="1">
    <citation type="submission" date="2019-08" db="EMBL/GenBank/DDBJ databases">
        <authorList>
            <person name="Kucharzyk K."/>
            <person name="Murdoch R.W."/>
            <person name="Higgins S."/>
            <person name="Loffler F."/>
        </authorList>
    </citation>
    <scope>NUCLEOTIDE SEQUENCE</scope>
</reference>
<name>A0A644Y9H0_9ZZZZ</name>
<proteinExistence type="predicted"/>
<protein>
    <submittedName>
        <fullName evidence="1">Uncharacterized protein</fullName>
    </submittedName>
</protein>
<dbReference type="EMBL" id="VSSQ01004290">
    <property type="protein sequence ID" value="MPM24561.1"/>
    <property type="molecule type" value="Genomic_DNA"/>
</dbReference>
<accession>A0A644Y9H0</accession>
<dbReference type="AlphaFoldDB" id="A0A644Y9H0"/>
<evidence type="ECO:0000313" key="1">
    <source>
        <dbReference type="EMBL" id="MPM24561.1"/>
    </source>
</evidence>
<comment type="caution">
    <text evidence="1">The sequence shown here is derived from an EMBL/GenBank/DDBJ whole genome shotgun (WGS) entry which is preliminary data.</text>
</comment>
<gene>
    <name evidence="1" type="ORF">SDC9_71044</name>
</gene>
<sequence length="64" mass="7571">MVMEKIMREQWGLTPLDEREMLQNGGLSLREIWNYLTLLGEVLKKAEKYWPSFKHGFVDGWEAA</sequence>